<dbReference type="InterPro" id="IPR009057">
    <property type="entry name" value="Homeodomain-like_sf"/>
</dbReference>
<dbReference type="PRINTS" id="PR00455">
    <property type="entry name" value="HTHTETR"/>
</dbReference>
<dbReference type="AlphaFoldDB" id="A0A839V4J8"/>
<dbReference type="InterPro" id="IPR001647">
    <property type="entry name" value="HTH_TetR"/>
</dbReference>
<dbReference type="InterPro" id="IPR036271">
    <property type="entry name" value="Tet_transcr_reg_TetR-rel_C_sf"/>
</dbReference>
<gene>
    <name evidence="5" type="ORF">FHR90_002232</name>
</gene>
<dbReference type="InterPro" id="IPR050109">
    <property type="entry name" value="HTH-type_TetR-like_transc_reg"/>
</dbReference>
<organism evidence="5 6">
    <name type="scientific">Endobacter medicaginis</name>
    <dbReference type="NCBI Taxonomy" id="1181271"/>
    <lineage>
        <taxon>Bacteria</taxon>
        <taxon>Pseudomonadati</taxon>
        <taxon>Pseudomonadota</taxon>
        <taxon>Alphaproteobacteria</taxon>
        <taxon>Acetobacterales</taxon>
        <taxon>Acetobacteraceae</taxon>
        <taxon>Endobacter</taxon>
    </lineage>
</organism>
<comment type="caution">
    <text evidence="5">The sequence shown here is derived from an EMBL/GenBank/DDBJ whole genome shotgun (WGS) entry which is preliminary data.</text>
</comment>
<evidence type="ECO:0000313" key="6">
    <source>
        <dbReference type="Proteomes" id="UP000557688"/>
    </source>
</evidence>
<sequence length="219" mass="23957">MTDLTTTAPKPGLAQPGAPHRQSTQKILEAAEQVFAEHGYGGATMAAIARAAGLPKPNLHYYFGSKDALYAALLENILSLWLDDADLWLIAERDPATALSGYIRAKLAWARERPEASRIFAGELLTGARHIDAYLRGDLRARVARIDTVFATWRAQGRMRPVDTRHLLFCLWSMTQSYADFSAQMVRVLETDALEDADFAAAEATISALVLRGVVIDGG</sequence>
<name>A0A839V4J8_9PROT</name>
<dbReference type="PANTHER" id="PTHR30328">
    <property type="entry name" value="TRANSCRIPTIONAL REPRESSOR"/>
    <property type="match status" value="1"/>
</dbReference>
<keyword evidence="1 2" id="KW-0238">DNA-binding</keyword>
<dbReference type="Gene3D" id="1.10.357.10">
    <property type="entry name" value="Tetracycline Repressor, domain 2"/>
    <property type="match status" value="1"/>
</dbReference>
<dbReference type="RefSeq" id="WP_266152791.1">
    <property type="nucleotide sequence ID" value="NZ_JABXXQ010000114.1"/>
</dbReference>
<dbReference type="SUPFAM" id="SSF48498">
    <property type="entry name" value="Tetracyclin repressor-like, C-terminal domain"/>
    <property type="match status" value="1"/>
</dbReference>
<dbReference type="PROSITE" id="PS50977">
    <property type="entry name" value="HTH_TETR_2"/>
    <property type="match status" value="1"/>
</dbReference>
<protein>
    <submittedName>
        <fullName evidence="5">TetR/AcrR family transcriptional regulator</fullName>
    </submittedName>
</protein>
<dbReference type="Pfam" id="PF08362">
    <property type="entry name" value="TetR_C_3"/>
    <property type="match status" value="1"/>
</dbReference>
<dbReference type="SUPFAM" id="SSF46689">
    <property type="entry name" value="Homeodomain-like"/>
    <property type="match status" value="1"/>
</dbReference>
<feature type="region of interest" description="Disordered" evidence="3">
    <location>
        <begin position="1"/>
        <end position="22"/>
    </location>
</feature>
<reference evidence="5 6" key="1">
    <citation type="submission" date="2020-08" db="EMBL/GenBank/DDBJ databases">
        <title>Genomic Encyclopedia of Type Strains, Phase III (KMG-III): the genomes of soil and plant-associated and newly described type strains.</title>
        <authorList>
            <person name="Whitman W."/>
        </authorList>
    </citation>
    <scope>NUCLEOTIDE SEQUENCE [LARGE SCALE GENOMIC DNA]</scope>
    <source>
        <strain evidence="5 6">CECT 8088</strain>
    </source>
</reference>
<proteinExistence type="predicted"/>
<evidence type="ECO:0000256" key="2">
    <source>
        <dbReference type="PROSITE-ProRule" id="PRU00335"/>
    </source>
</evidence>
<dbReference type="Pfam" id="PF00440">
    <property type="entry name" value="TetR_N"/>
    <property type="match status" value="1"/>
</dbReference>
<dbReference type="Proteomes" id="UP000557688">
    <property type="component" value="Unassembled WGS sequence"/>
</dbReference>
<dbReference type="GO" id="GO:0045892">
    <property type="term" value="P:negative regulation of DNA-templated transcription"/>
    <property type="evidence" value="ECO:0007669"/>
    <property type="project" value="InterPro"/>
</dbReference>
<dbReference type="EMBL" id="JACHXV010000007">
    <property type="protein sequence ID" value="MBB3174391.1"/>
    <property type="molecule type" value="Genomic_DNA"/>
</dbReference>
<dbReference type="PANTHER" id="PTHR30328:SF54">
    <property type="entry name" value="HTH-TYPE TRANSCRIPTIONAL REPRESSOR SCO4008"/>
    <property type="match status" value="1"/>
</dbReference>
<evidence type="ECO:0000256" key="3">
    <source>
        <dbReference type="SAM" id="MobiDB-lite"/>
    </source>
</evidence>
<evidence type="ECO:0000256" key="1">
    <source>
        <dbReference type="ARBA" id="ARBA00023125"/>
    </source>
</evidence>
<dbReference type="GO" id="GO:0003677">
    <property type="term" value="F:DNA binding"/>
    <property type="evidence" value="ECO:0007669"/>
    <property type="project" value="UniProtKB-UniRule"/>
</dbReference>
<evidence type="ECO:0000259" key="4">
    <source>
        <dbReference type="PROSITE" id="PS50977"/>
    </source>
</evidence>
<keyword evidence="6" id="KW-1185">Reference proteome</keyword>
<feature type="DNA-binding region" description="H-T-H motif" evidence="2">
    <location>
        <begin position="44"/>
        <end position="63"/>
    </location>
</feature>
<dbReference type="InterPro" id="IPR013573">
    <property type="entry name" value="Tscrpt_reg_YcdC_C"/>
</dbReference>
<accession>A0A839V4J8</accession>
<feature type="domain" description="HTH tetR-type" evidence="4">
    <location>
        <begin position="21"/>
        <end position="81"/>
    </location>
</feature>
<dbReference type="Gene3D" id="1.10.10.60">
    <property type="entry name" value="Homeodomain-like"/>
    <property type="match status" value="1"/>
</dbReference>
<evidence type="ECO:0000313" key="5">
    <source>
        <dbReference type="EMBL" id="MBB3174391.1"/>
    </source>
</evidence>